<feature type="non-terminal residue" evidence="1">
    <location>
        <position position="152"/>
    </location>
</feature>
<accession>A0ABT9DYA8</accession>
<dbReference type="Gene3D" id="3.40.190.10">
    <property type="entry name" value="Periplasmic binding protein-like II"/>
    <property type="match status" value="1"/>
</dbReference>
<proteinExistence type="predicted"/>
<dbReference type="PROSITE" id="PS51318">
    <property type="entry name" value="TAT"/>
    <property type="match status" value="1"/>
</dbReference>
<organism evidence="1 2">
    <name type="scientific">Paracraurococcus lichenis</name>
    <dbReference type="NCBI Taxonomy" id="3064888"/>
    <lineage>
        <taxon>Bacteria</taxon>
        <taxon>Pseudomonadati</taxon>
        <taxon>Pseudomonadota</taxon>
        <taxon>Alphaproteobacteria</taxon>
        <taxon>Acetobacterales</taxon>
        <taxon>Roseomonadaceae</taxon>
        <taxon>Paracraurococcus</taxon>
    </lineage>
</organism>
<comment type="caution">
    <text evidence="1">The sequence shown here is derived from an EMBL/GenBank/DDBJ whole genome shotgun (WGS) entry which is preliminary data.</text>
</comment>
<dbReference type="SUPFAM" id="SSF53850">
    <property type="entry name" value="Periplasmic binding protein-like II"/>
    <property type="match status" value="1"/>
</dbReference>
<dbReference type="EMBL" id="JAUTWS010000008">
    <property type="protein sequence ID" value="MDO9708873.1"/>
    <property type="molecule type" value="Genomic_DNA"/>
</dbReference>
<evidence type="ECO:0000313" key="2">
    <source>
        <dbReference type="Proteomes" id="UP001243009"/>
    </source>
</evidence>
<protein>
    <submittedName>
        <fullName evidence="1">ABC transporter substrate-binding protein</fullName>
    </submittedName>
</protein>
<dbReference type="InterPro" id="IPR006311">
    <property type="entry name" value="TAT_signal"/>
</dbReference>
<gene>
    <name evidence="1" type="ORF">Q7A36_11020</name>
</gene>
<evidence type="ECO:0000313" key="1">
    <source>
        <dbReference type="EMBL" id="MDO9708873.1"/>
    </source>
</evidence>
<sequence length="152" mass="16205">MAGNGFTRRGMLRSGAGVVAAGTLSAPMVHAQGTGGSLRFAFWDHWVPGGNDALKKLCGDWGEKNRVNVALDFINTTGNQLQLTAAAQFQSENGHDGISLTPWDVGAYADRLEPVDDVIQRLEAKYGQINPVAKFLAVHQGKWRGVPATSGT</sequence>
<name>A0ABT9DYA8_9PROT</name>
<keyword evidence="2" id="KW-1185">Reference proteome</keyword>
<reference evidence="1 2" key="1">
    <citation type="submission" date="2023-08" db="EMBL/GenBank/DDBJ databases">
        <title>The draft genome sequence of Paracraurococcus sp. LOR1-02.</title>
        <authorList>
            <person name="Kingkaew E."/>
            <person name="Tanasupawat S."/>
        </authorList>
    </citation>
    <scope>NUCLEOTIDE SEQUENCE [LARGE SCALE GENOMIC DNA]</scope>
    <source>
        <strain evidence="1 2">LOR1-02</strain>
    </source>
</reference>
<dbReference type="Proteomes" id="UP001243009">
    <property type="component" value="Unassembled WGS sequence"/>
</dbReference>